<evidence type="ECO:0000256" key="7">
    <source>
        <dbReference type="ARBA" id="ARBA00022989"/>
    </source>
</evidence>
<organism evidence="11 12">
    <name type="scientific">Gossypium harknessii</name>
    <dbReference type="NCBI Taxonomy" id="34285"/>
    <lineage>
        <taxon>Eukaryota</taxon>
        <taxon>Viridiplantae</taxon>
        <taxon>Streptophyta</taxon>
        <taxon>Embryophyta</taxon>
        <taxon>Tracheophyta</taxon>
        <taxon>Spermatophyta</taxon>
        <taxon>Magnoliopsida</taxon>
        <taxon>eudicotyledons</taxon>
        <taxon>Gunneridae</taxon>
        <taxon>Pentapetalae</taxon>
        <taxon>rosids</taxon>
        <taxon>malvids</taxon>
        <taxon>Malvales</taxon>
        <taxon>Malvaceae</taxon>
        <taxon>Malvoideae</taxon>
        <taxon>Gossypium</taxon>
    </lineage>
</organism>
<evidence type="ECO:0000256" key="1">
    <source>
        <dbReference type="ARBA" id="ARBA00004389"/>
    </source>
</evidence>
<keyword evidence="9 10" id="KW-0472">Membrane</keyword>
<evidence type="ECO:0000256" key="10">
    <source>
        <dbReference type="SAM" id="Phobius"/>
    </source>
</evidence>
<evidence type="ECO:0000313" key="11">
    <source>
        <dbReference type="EMBL" id="MBA0790640.1"/>
    </source>
</evidence>
<keyword evidence="6" id="KW-0653">Protein transport</keyword>
<evidence type="ECO:0000256" key="9">
    <source>
        <dbReference type="ARBA" id="ARBA00023136"/>
    </source>
</evidence>
<name>A0A7J9FZA1_9ROSI</name>
<proteinExistence type="inferred from homology"/>
<dbReference type="InterPro" id="IPR016482">
    <property type="entry name" value="SecG/Sec61-beta/Sbh"/>
</dbReference>
<evidence type="ECO:0000256" key="5">
    <source>
        <dbReference type="ARBA" id="ARBA00022824"/>
    </source>
</evidence>
<dbReference type="Pfam" id="PF03911">
    <property type="entry name" value="Sec61_beta"/>
    <property type="match status" value="1"/>
</dbReference>
<dbReference type="GO" id="GO:0006886">
    <property type="term" value="P:intracellular protein transport"/>
    <property type="evidence" value="ECO:0007669"/>
    <property type="project" value="InterPro"/>
</dbReference>
<sequence>MRCCRVIGGAATSAPPSAGSDSGSNMLWFYTDDALGLKISPTVVLIMTLSFIAFVAALHVFGKIYRAKARAGL</sequence>
<feature type="transmembrane region" description="Helical" evidence="10">
    <location>
        <begin position="43"/>
        <end position="61"/>
    </location>
</feature>
<keyword evidence="5" id="KW-0256">Endoplasmic reticulum</keyword>
<evidence type="ECO:0008006" key="13">
    <source>
        <dbReference type="Google" id="ProtNLM"/>
    </source>
</evidence>
<dbReference type="EMBL" id="JABFAD010000001">
    <property type="protein sequence ID" value="MBA0790640.1"/>
    <property type="molecule type" value="Genomic_DNA"/>
</dbReference>
<reference evidence="11 12" key="1">
    <citation type="journal article" date="2019" name="Genome Biol. Evol.">
        <title>Insights into the evolution of the New World diploid cottons (Gossypium, subgenus Houzingenia) based on genome sequencing.</title>
        <authorList>
            <person name="Grover C.E."/>
            <person name="Arick M.A. 2nd"/>
            <person name="Thrash A."/>
            <person name="Conover J.L."/>
            <person name="Sanders W.S."/>
            <person name="Peterson D.G."/>
            <person name="Frelichowski J.E."/>
            <person name="Scheffler J.A."/>
            <person name="Scheffler B.E."/>
            <person name="Wendel J.F."/>
        </authorList>
    </citation>
    <scope>NUCLEOTIDE SEQUENCE [LARGE SCALE GENOMIC DNA]</scope>
    <source>
        <strain evidence="11">0</strain>
        <tissue evidence="11">Leaf</tissue>
    </source>
</reference>
<dbReference type="OrthoDB" id="5401193at2759"/>
<comment type="similarity">
    <text evidence="2">Belongs to the SEC61-beta family.</text>
</comment>
<evidence type="ECO:0000256" key="2">
    <source>
        <dbReference type="ARBA" id="ARBA00006103"/>
    </source>
</evidence>
<accession>A0A7J9FZA1</accession>
<dbReference type="AlphaFoldDB" id="A0A7J9FZA1"/>
<dbReference type="Proteomes" id="UP000593560">
    <property type="component" value="Unassembled WGS sequence"/>
</dbReference>
<gene>
    <name evidence="11" type="ORF">Gohar_015276</name>
</gene>
<dbReference type="PANTHER" id="PTHR13509">
    <property type="entry name" value="SEC61 SUBUNIT BETA"/>
    <property type="match status" value="1"/>
</dbReference>
<evidence type="ECO:0000256" key="8">
    <source>
        <dbReference type="ARBA" id="ARBA00023010"/>
    </source>
</evidence>
<keyword evidence="4 10" id="KW-0812">Transmembrane</keyword>
<dbReference type="GO" id="GO:0005784">
    <property type="term" value="C:Sec61 translocon complex"/>
    <property type="evidence" value="ECO:0007669"/>
    <property type="project" value="InterPro"/>
</dbReference>
<dbReference type="InterPro" id="IPR030671">
    <property type="entry name" value="Sec61-beta/Sbh"/>
</dbReference>
<comment type="caution">
    <text evidence="11">The sequence shown here is derived from an EMBL/GenBank/DDBJ whole genome shotgun (WGS) entry which is preliminary data.</text>
</comment>
<protein>
    <recommendedName>
        <fullName evidence="13">Protein transport protein Sec61 subunit beta</fullName>
    </recommendedName>
</protein>
<comment type="subcellular location">
    <subcellularLocation>
        <location evidence="1">Endoplasmic reticulum membrane</location>
        <topology evidence="1">Single-pass membrane protein</topology>
    </subcellularLocation>
</comment>
<keyword evidence="8" id="KW-0811">Translocation</keyword>
<keyword evidence="7 10" id="KW-1133">Transmembrane helix</keyword>
<evidence type="ECO:0000256" key="6">
    <source>
        <dbReference type="ARBA" id="ARBA00022927"/>
    </source>
</evidence>
<evidence type="ECO:0000313" key="12">
    <source>
        <dbReference type="Proteomes" id="UP000593560"/>
    </source>
</evidence>
<evidence type="ECO:0000256" key="4">
    <source>
        <dbReference type="ARBA" id="ARBA00022692"/>
    </source>
</evidence>
<keyword evidence="3" id="KW-0813">Transport</keyword>
<evidence type="ECO:0000256" key="3">
    <source>
        <dbReference type="ARBA" id="ARBA00022448"/>
    </source>
</evidence>
<keyword evidence="12" id="KW-1185">Reference proteome</keyword>